<dbReference type="Proteomes" id="UP000008064">
    <property type="component" value="Unassembled WGS sequence"/>
</dbReference>
<feature type="domain" description="RPAP1 N-terminal" evidence="2">
    <location>
        <begin position="5"/>
        <end position="33"/>
    </location>
</feature>
<dbReference type="RefSeq" id="XP_007319273.1">
    <property type="nucleotide sequence ID" value="XM_007319211.1"/>
</dbReference>
<accession>F8P0F6</accession>
<organism>
    <name type="scientific">Serpula lacrymans var. lacrymans (strain S7.9)</name>
    <name type="common">Dry rot fungus</name>
    <dbReference type="NCBI Taxonomy" id="578457"/>
    <lineage>
        <taxon>Eukaryota</taxon>
        <taxon>Fungi</taxon>
        <taxon>Dikarya</taxon>
        <taxon>Basidiomycota</taxon>
        <taxon>Agaricomycotina</taxon>
        <taxon>Agaricomycetes</taxon>
        <taxon>Agaricomycetidae</taxon>
        <taxon>Boletales</taxon>
        <taxon>Coniophorineae</taxon>
        <taxon>Serpulaceae</taxon>
        <taxon>Serpula</taxon>
    </lineage>
</organism>
<dbReference type="EMBL" id="GL945435">
    <property type="protein sequence ID" value="EGO23511.1"/>
    <property type="molecule type" value="Genomic_DNA"/>
</dbReference>
<dbReference type="AlphaFoldDB" id="F8P0F6"/>
<evidence type="ECO:0000256" key="1">
    <source>
        <dbReference type="SAM" id="MobiDB-lite"/>
    </source>
</evidence>
<dbReference type="HOGENOM" id="CLU_2943234_0_0_1"/>
<dbReference type="OrthoDB" id="348201at2759"/>
<dbReference type="KEGG" id="sla:SERLADRAFT_391581"/>
<dbReference type="GeneID" id="18811505"/>
<proteinExistence type="predicted"/>
<feature type="region of interest" description="Disordered" evidence="1">
    <location>
        <begin position="1"/>
        <end position="23"/>
    </location>
</feature>
<dbReference type="Pfam" id="PF08621">
    <property type="entry name" value="RPAP1_N"/>
    <property type="match status" value="1"/>
</dbReference>
<dbReference type="InterPro" id="IPR013930">
    <property type="entry name" value="RPAP1_N"/>
</dbReference>
<gene>
    <name evidence="3" type="ORF">SERLADRAFT_391581</name>
</gene>
<evidence type="ECO:0000259" key="2">
    <source>
        <dbReference type="Pfam" id="PF08621"/>
    </source>
</evidence>
<protein>
    <recommendedName>
        <fullName evidence="2">RPAP1 N-terminal domain-containing protein</fullName>
    </recommendedName>
</protein>
<feature type="compositionally biased region" description="Basic and acidic residues" evidence="1">
    <location>
        <begin position="1"/>
        <end position="10"/>
    </location>
</feature>
<reference evidence="3" key="1">
    <citation type="submission" date="2011-04" db="EMBL/GenBank/DDBJ databases">
        <title>Evolution of plant cell wall degrading machinery underlies the functional diversity of forest fungi.</title>
        <authorList>
            <consortium name="US DOE Joint Genome Institute (JGI-PGF)"/>
            <person name="Eastwood D.C."/>
            <person name="Floudas D."/>
            <person name="Binder M."/>
            <person name="Majcherczyk A."/>
            <person name="Schneider P."/>
            <person name="Aerts A."/>
            <person name="Asiegbu F.O."/>
            <person name="Baker S.E."/>
            <person name="Barry K."/>
            <person name="Bendiksby M."/>
            <person name="Blumentritt M."/>
            <person name="Coutinho P.M."/>
            <person name="Cullen D."/>
            <person name="Cullen D."/>
            <person name="Gathman A."/>
            <person name="Goodell B."/>
            <person name="Henrissat B."/>
            <person name="Ihrmark K."/>
            <person name="Kauserud H."/>
            <person name="Kohler A."/>
            <person name="LaButti K."/>
            <person name="Lapidus A."/>
            <person name="Lavin J.L."/>
            <person name="Lee Y.-H."/>
            <person name="Lindquist E."/>
            <person name="Lilly W."/>
            <person name="Lucas S."/>
            <person name="Morin E."/>
            <person name="Murat C."/>
            <person name="Oguiza J.A."/>
            <person name="Park J."/>
            <person name="Pisabarro A.G."/>
            <person name="Riley R."/>
            <person name="Rosling A."/>
            <person name="Salamov A."/>
            <person name="Schmidt O."/>
            <person name="Schmutz J."/>
            <person name="Skrede I."/>
            <person name="Stenlid J."/>
            <person name="Wiebenga A."/>
            <person name="Xie X."/>
            <person name="Kues U."/>
            <person name="Hibbett D.S."/>
            <person name="Hoffmeister D."/>
            <person name="Hogberg N."/>
            <person name="Martin F."/>
            <person name="Grigoriev I.V."/>
            <person name="Watkinson S.C."/>
        </authorList>
    </citation>
    <scope>NUCLEOTIDE SEQUENCE</scope>
    <source>
        <strain evidence="3">S7.9</strain>
    </source>
</reference>
<sequence length="60" mass="6927">MRRHVSEENGRGIASMTGEEIEQERKDIVEQFGTGVGDMSRTLWNEGCRDSFKTFRPLNH</sequence>
<evidence type="ECO:0000313" key="3">
    <source>
        <dbReference type="EMBL" id="EGO23511.1"/>
    </source>
</evidence>
<name>F8P0F6_SERL9</name>